<reference evidence="1 2" key="1">
    <citation type="journal article" date="2019" name="Environ. Microbiol.">
        <title>An active ?-lactamase is a part of an orchestrated cell wall stress resistance network of Bacillus subtilis and related rhizosphere species.</title>
        <authorList>
            <person name="Bucher T."/>
            <person name="Keren-Paz A."/>
            <person name="Hausser J."/>
            <person name="Olender T."/>
            <person name="Cytryn E."/>
            <person name="Kolodkin-Gal I."/>
        </authorList>
    </citation>
    <scope>NUCLEOTIDE SEQUENCE [LARGE SCALE GENOMIC DNA]</scope>
    <source>
        <strain evidence="1 2">I32</strain>
    </source>
</reference>
<evidence type="ECO:0000313" key="1">
    <source>
        <dbReference type="EMBL" id="TKI95216.1"/>
    </source>
</evidence>
<organism evidence="1 2">
    <name type="scientific">Bacillus cereus</name>
    <dbReference type="NCBI Taxonomy" id="1396"/>
    <lineage>
        <taxon>Bacteria</taxon>
        <taxon>Bacillati</taxon>
        <taxon>Bacillota</taxon>
        <taxon>Bacilli</taxon>
        <taxon>Bacillales</taxon>
        <taxon>Bacillaceae</taxon>
        <taxon>Bacillus</taxon>
        <taxon>Bacillus cereus group</taxon>
    </lineage>
</organism>
<evidence type="ECO:0000313" key="2">
    <source>
        <dbReference type="Proteomes" id="UP000308444"/>
    </source>
</evidence>
<sequence length="75" mass="8667">MSITKINVVKEKEVKQSSFEVLNNFMVRSPLLSLDFFHKQLSNPQLNNLNLDDTLLFFKNIVENNKEIKEAIAVS</sequence>
<comment type="caution">
    <text evidence="1">The sequence shown here is derived from an EMBL/GenBank/DDBJ whole genome shotgun (WGS) entry which is preliminary data.</text>
</comment>
<dbReference type="AlphaFoldDB" id="A0A9X9A4S8"/>
<proteinExistence type="predicted"/>
<gene>
    <name evidence="1" type="ORF">FC695_27610</name>
</gene>
<name>A0A9X9A4S8_BACCE</name>
<dbReference type="EMBL" id="SZOH01002384">
    <property type="protein sequence ID" value="TKI95216.1"/>
    <property type="molecule type" value="Genomic_DNA"/>
</dbReference>
<dbReference type="Proteomes" id="UP000308444">
    <property type="component" value="Unassembled WGS sequence"/>
</dbReference>
<accession>A0A9X9A4S8</accession>
<protein>
    <submittedName>
        <fullName evidence="1">Uncharacterized protein</fullName>
    </submittedName>
</protein>
<feature type="non-terminal residue" evidence="1">
    <location>
        <position position="75"/>
    </location>
</feature>